<dbReference type="AlphaFoldDB" id="A0A3A8E7U5"/>
<dbReference type="RefSeq" id="WP_120402640.1">
    <property type="nucleotide sequence ID" value="NZ_RAXV01000018.1"/>
</dbReference>
<comment type="caution">
    <text evidence="12">The sequence shown here is derived from an EMBL/GenBank/DDBJ whole genome shotgun (WGS) entry which is preliminary data.</text>
</comment>
<protein>
    <recommendedName>
        <fullName evidence="11">Nitronate monooxygenase</fullName>
    </recommendedName>
    <alternativeName>
        <fullName evidence="9">Propionate 3-nitronate monooxygenase</fullName>
    </alternativeName>
</protein>
<dbReference type="Proteomes" id="UP000282388">
    <property type="component" value="Unassembled WGS sequence"/>
</dbReference>
<dbReference type="GO" id="GO:0000166">
    <property type="term" value="F:nucleotide binding"/>
    <property type="evidence" value="ECO:0007669"/>
    <property type="project" value="UniProtKB-KW"/>
</dbReference>
<keyword evidence="13" id="KW-1185">Reference proteome</keyword>
<evidence type="ECO:0000256" key="7">
    <source>
        <dbReference type="ARBA" id="ARBA00023002"/>
    </source>
</evidence>
<evidence type="ECO:0000313" key="13">
    <source>
        <dbReference type="Proteomes" id="UP000282388"/>
    </source>
</evidence>
<dbReference type="GO" id="GO:0018580">
    <property type="term" value="F:nitronate monooxygenase activity"/>
    <property type="evidence" value="ECO:0007669"/>
    <property type="project" value="InterPro"/>
</dbReference>
<evidence type="ECO:0000256" key="5">
    <source>
        <dbReference type="ARBA" id="ARBA00022643"/>
    </source>
</evidence>
<dbReference type="PANTHER" id="PTHR42747">
    <property type="entry name" value="NITRONATE MONOOXYGENASE-RELATED"/>
    <property type="match status" value="1"/>
</dbReference>
<name>A0A3A8E7U5_9GAMM</name>
<evidence type="ECO:0000256" key="2">
    <source>
        <dbReference type="ARBA" id="ARBA00009881"/>
    </source>
</evidence>
<evidence type="ECO:0000256" key="4">
    <source>
        <dbReference type="ARBA" id="ARBA00022630"/>
    </source>
</evidence>
<dbReference type="SUPFAM" id="SSF51412">
    <property type="entry name" value="Inosine monophosphate dehydrogenase (IMPDH)"/>
    <property type="match status" value="1"/>
</dbReference>
<dbReference type="OrthoDB" id="9778912at2"/>
<proteinExistence type="inferred from homology"/>
<evidence type="ECO:0000256" key="8">
    <source>
        <dbReference type="ARBA" id="ARBA00023033"/>
    </source>
</evidence>
<keyword evidence="3" id="KW-0216">Detoxification</keyword>
<keyword evidence="6" id="KW-0547">Nucleotide-binding</keyword>
<evidence type="ECO:0000256" key="9">
    <source>
        <dbReference type="ARBA" id="ARBA00031155"/>
    </source>
</evidence>
<organism evidence="12 13">
    <name type="scientific">Acinetobacter tianfuensis</name>
    <dbReference type="NCBI Taxonomy" id="2419603"/>
    <lineage>
        <taxon>Bacteria</taxon>
        <taxon>Pseudomonadati</taxon>
        <taxon>Pseudomonadota</taxon>
        <taxon>Gammaproteobacteria</taxon>
        <taxon>Moraxellales</taxon>
        <taxon>Moraxellaceae</taxon>
        <taxon>Acinetobacter</taxon>
    </lineage>
</organism>
<keyword evidence="7" id="KW-0560">Oxidoreductase</keyword>
<dbReference type="Gene3D" id="3.20.20.70">
    <property type="entry name" value="Aldolase class I"/>
    <property type="match status" value="1"/>
</dbReference>
<comment type="similarity">
    <text evidence="2">Belongs to the nitronate monooxygenase family. NMO class I subfamily.</text>
</comment>
<sequence>MFEICGLISAKDISESYHPVKNERKKEKIHMQLLERLGIKHPIFLAPMAGVSTPQLAAEVSNQGGLGSLGLGASSVSAAREQILQTQNLTDQPIHLNFFCHQSSSLNNGITAQWAQYLKPQFEKYGAEPPAALNCIYPSFLDQDDFLQLVLETKPKAVSFHFGIPHAHQIQALKNANIVTMVTATSLAEAKAIEAAGIDIIIAQGIEAGGHRGIFNQHLDSALLTADLVKLLKQHCHLPIVAAGGIMNGHQAKQLLDLGADAVQLGTAFVQCKSSNANEAYRQALFQQPVTQITDSISGRPARGLINQWHIAVDLPARPSVPAYPYAYDMGKQLHALAAKNQDHGFGAFWAGSNVMQIRALEAADLINQLVLEMLQDLDS</sequence>
<evidence type="ECO:0000313" key="12">
    <source>
        <dbReference type="EMBL" id="RKG31102.1"/>
    </source>
</evidence>
<dbReference type="CDD" id="cd04730">
    <property type="entry name" value="NPD_like"/>
    <property type="match status" value="1"/>
</dbReference>
<keyword evidence="5" id="KW-0288">FMN</keyword>
<dbReference type="FunFam" id="3.20.20.70:FF:000154">
    <property type="entry name" value="Probable nitronate monooxygenase"/>
    <property type="match status" value="1"/>
</dbReference>
<keyword evidence="8 12" id="KW-0503">Monooxygenase</keyword>
<evidence type="ECO:0000256" key="1">
    <source>
        <dbReference type="ARBA" id="ARBA00001917"/>
    </source>
</evidence>
<dbReference type="GO" id="GO:0009636">
    <property type="term" value="P:response to toxic substance"/>
    <property type="evidence" value="ECO:0007669"/>
    <property type="project" value="UniProtKB-KW"/>
</dbReference>
<dbReference type="InterPro" id="IPR004136">
    <property type="entry name" value="NMO"/>
</dbReference>
<gene>
    <name evidence="12" type="ORF">D7V32_09465</name>
</gene>
<comment type="cofactor">
    <cofactor evidence="1">
        <name>FMN</name>
        <dbReference type="ChEBI" id="CHEBI:58210"/>
    </cofactor>
</comment>
<dbReference type="InterPro" id="IPR013785">
    <property type="entry name" value="Aldolase_TIM"/>
</dbReference>
<dbReference type="EMBL" id="RAXV01000018">
    <property type="protein sequence ID" value="RKG31102.1"/>
    <property type="molecule type" value="Genomic_DNA"/>
</dbReference>
<evidence type="ECO:0000256" key="10">
    <source>
        <dbReference type="ARBA" id="ARBA00049401"/>
    </source>
</evidence>
<evidence type="ECO:0000256" key="11">
    <source>
        <dbReference type="ARBA" id="ARBA00067136"/>
    </source>
</evidence>
<dbReference type="Pfam" id="PF03060">
    <property type="entry name" value="NMO"/>
    <property type="match status" value="1"/>
</dbReference>
<keyword evidence="4" id="KW-0285">Flavoprotein</keyword>
<accession>A0A3A8E7U5</accession>
<evidence type="ECO:0000256" key="3">
    <source>
        <dbReference type="ARBA" id="ARBA00022575"/>
    </source>
</evidence>
<comment type="catalytic activity">
    <reaction evidence="10">
        <text>3 propionate 3-nitronate + 3 O2 + H2O = 3 3-oxopropanoate + 2 nitrate + nitrite + H2O2 + 3 H(+)</text>
        <dbReference type="Rhea" id="RHEA:57332"/>
        <dbReference type="ChEBI" id="CHEBI:15377"/>
        <dbReference type="ChEBI" id="CHEBI:15378"/>
        <dbReference type="ChEBI" id="CHEBI:15379"/>
        <dbReference type="ChEBI" id="CHEBI:16240"/>
        <dbReference type="ChEBI" id="CHEBI:16301"/>
        <dbReference type="ChEBI" id="CHEBI:17632"/>
        <dbReference type="ChEBI" id="CHEBI:33190"/>
        <dbReference type="ChEBI" id="CHEBI:136067"/>
    </reaction>
</comment>
<reference evidence="12 13" key="1">
    <citation type="submission" date="2018-09" db="EMBL/GenBank/DDBJ databases">
        <title>The draft genome of Acinetobacter spp. strains.</title>
        <authorList>
            <person name="Qin J."/>
            <person name="Feng Y."/>
            <person name="Zong Z."/>
        </authorList>
    </citation>
    <scope>NUCLEOTIDE SEQUENCE [LARGE SCALE GENOMIC DNA]</scope>
    <source>
        <strain evidence="12 13">WCHAc060012</strain>
    </source>
</reference>
<dbReference type="PANTHER" id="PTHR42747:SF3">
    <property type="entry name" value="NITRONATE MONOOXYGENASE-RELATED"/>
    <property type="match status" value="1"/>
</dbReference>
<evidence type="ECO:0000256" key="6">
    <source>
        <dbReference type="ARBA" id="ARBA00022741"/>
    </source>
</evidence>